<reference evidence="6 7" key="1">
    <citation type="submission" date="2019-06" db="EMBL/GenBank/DDBJ databases">
        <title>Whole genome sequence for Rhodospirillaceae sp. R148.</title>
        <authorList>
            <person name="Wang G."/>
        </authorList>
    </citation>
    <scope>NUCLEOTIDE SEQUENCE [LARGE SCALE GENOMIC DNA]</scope>
    <source>
        <strain evidence="6 7">R148</strain>
    </source>
</reference>
<proteinExistence type="inferred from homology"/>
<dbReference type="PROSITE" id="PS50931">
    <property type="entry name" value="HTH_LYSR"/>
    <property type="match status" value="1"/>
</dbReference>
<evidence type="ECO:0000256" key="1">
    <source>
        <dbReference type="ARBA" id="ARBA00009437"/>
    </source>
</evidence>
<dbReference type="InterPro" id="IPR000847">
    <property type="entry name" value="LysR_HTH_N"/>
</dbReference>
<evidence type="ECO:0000256" key="2">
    <source>
        <dbReference type="ARBA" id="ARBA00023015"/>
    </source>
</evidence>
<dbReference type="Proteomes" id="UP000315252">
    <property type="component" value="Unassembled WGS sequence"/>
</dbReference>
<dbReference type="Pfam" id="PF00126">
    <property type="entry name" value="HTH_1"/>
    <property type="match status" value="1"/>
</dbReference>
<dbReference type="GO" id="GO:0003700">
    <property type="term" value="F:DNA-binding transcription factor activity"/>
    <property type="evidence" value="ECO:0007669"/>
    <property type="project" value="InterPro"/>
</dbReference>
<feature type="domain" description="HTH lysR-type" evidence="5">
    <location>
        <begin position="2"/>
        <end position="59"/>
    </location>
</feature>
<gene>
    <name evidence="6" type="ORF">FKG95_05360</name>
</gene>
<dbReference type="Gene3D" id="1.10.10.10">
    <property type="entry name" value="Winged helix-like DNA-binding domain superfamily/Winged helix DNA-binding domain"/>
    <property type="match status" value="1"/>
</dbReference>
<dbReference type="InterPro" id="IPR036390">
    <property type="entry name" value="WH_DNA-bd_sf"/>
</dbReference>
<dbReference type="PRINTS" id="PR00039">
    <property type="entry name" value="HTHLYSR"/>
</dbReference>
<evidence type="ECO:0000313" key="6">
    <source>
        <dbReference type="EMBL" id="TQV81677.1"/>
    </source>
</evidence>
<dbReference type="FunFam" id="1.10.10.10:FF:000001">
    <property type="entry name" value="LysR family transcriptional regulator"/>
    <property type="match status" value="1"/>
</dbReference>
<dbReference type="PANTHER" id="PTHR30346:SF0">
    <property type="entry name" value="HCA OPERON TRANSCRIPTIONAL ACTIVATOR HCAR"/>
    <property type="match status" value="1"/>
</dbReference>
<comment type="caution">
    <text evidence="6">The sequence shown here is derived from an EMBL/GenBank/DDBJ whole genome shotgun (WGS) entry which is preliminary data.</text>
</comment>
<dbReference type="Pfam" id="PF03466">
    <property type="entry name" value="LysR_substrate"/>
    <property type="match status" value="1"/>
</dbReference>
<dbReference type="PANTHER" id="PTHR30346">
    <property type="entry name" value="TRANSCRIPTIONAL DUAL REGULATOR HCAR-RELATED"/>
    <property type="match status" value="1"/>
</dbReference>
<protein>
    <submittedName>
        <fullName evidence="6">LysR family transcriptional regulator</fullName>
    </submittedName>
</protein>
<sequence>MLSLRQVRYFIAVADTEKVSAAATQLGISQSAVTLAIKDLEATLGVTLFTRRSGGVSLTQEGQNFRTHAENIEFVVDDAVASMQQKLPDLSGKIRLGVTYTASGYALFPLLSRFRRRNPSIDFDLVEASREELETMLAREEIDIAFMLVSNLSSPDRFHSKVLKKSPRRLWLANTHPLIRQETVSMAEVAAEPYVFFKVDESDKAGRRYWQDFGHEPNVVFETGSLEAVRSMVATGHAVTILSDLVYRPWSLDGGRVERRPISDAVPSMDVGIAWRHGYRFDPAESRFRDFLIAAIDE</sequence>
<comment type="similarity">
    <text evidence="1">Belongs to the LysR transcriptional regulatory family.</text>
</comment>
<evidence type="ECO:0000313" key="7">
    <source>
        <dbReference type="Proteomes" id="UP000315252"/>
    </source>
</evidence>
<dbReference type="SUPFAM" id="SSF53850">
    <property type="entry name" value="Periplasmic binding protein-like II"/>
    <property type="match status" value="1"/>
</dbReference>
<dbReference type="GO" id="GO:0032993">
    <property type="term" value="C:protein-DNA complex"/>
    <property type="evidence" value="ECO:0007669"/>
    <property type="project" value="TreeGrafter"/>
</dbReference>
<keyword evidence="7" id="KW-1185">Reference proteome</keyword>
<keyword evidence="3" id="KW-0238">DNA-binding</keyword>
<dbReference type="SUPFAM" id="SSF46785">
    <property type="entry name" value="Winged helix' DNA-binding domain"/>
    <property type="match status" value="1"/>
</dbReference>
<name>A0A545TWT8_9PROT</name>
<evidence type="ECO:0000259" key="5">
    <source>
        <dbReference type="PROSITE" id="PS50931"/>
    </source>
</evidence>
<keyword evidence="4" id="KW-0804">Transcription</keyword>
<keyword evidence="2" id="KW-0805">Transcription regulation</keyword>
<dbReference type="InterPro" id="IPR036388">
    <property type="entry name" value="WH-like_DNA-bd_sf"/>
</dbReference>
<dbReference type="OrthoDB" id="9815174at2"/>
<dbReference type="GO" id="GO:0003677">
    <property type="term" value="F:DNA binding"/>
    <property type="evidence" value="ECO:0007669"/>
    <property type="project" value="UniProtKB-KW"/>
</dbReference>
<evidence type="ECO:0000256" key="3">
    <source>
        <dbReference type="ARBA" id="ARBA00023125"/>
    </source>
</evidence>
<evidence type="ECO:0000256" key="4">
    <source>
        <dbReference type="ARBA" id="ARBA00023163"/>
    </source>
</evidence>
<dbReference type="EMBL" id="VHSH01000002">
    <property type="protein sequence ID" value="TQV81677.1"/>
    <property type="molecule type" value="Genomic_DNA"/>
</dbReference>
<dbReference type="RefSeq" id="WP_142895308.1">
    <property type="nucleotide sequence ID" value="NZ_ML660053.1"/>
</dbReference>
<organism evidence="6 7">
    <name type="scientific">Denitrobaculum tricleocarpae</name>
    <dbReference type="NCBI Taxonomy" id="2591009"/>
    <lineage>
        <taxon>Bacteria</taxon>
        <taxon>Pseudomonadati</taxon>
        <taxon>Pseudomonadota</taxon>
        <taxon>Alphaproteobacteria</taxon>
        <taxon>Rhodospirillales</taxon>
        <taxon>Rhodospirillaceae</taxon>
        <taxon>Denitrobaculum</taxon>
    </lineage>
</organism>
<accession>A0A545TWT8</accession>
<dbReference type="Gene3D" id="3.40.190.10">
    <property type="entry name" value="Periplasmic binding protein-like II"/>
    <property type="match status" value="2"/>
</dbReference>
<dbReference type="AlphaFoldDB" id="A0A545TWT8"/>
<dbReference type="InterPro" id="IPR005119">
    <property type="entry name" value="LysR_subst-bd"/>
</dbReference>